<dbReference type="Gene3D" id="3.40.30.10">
    <property type="entry name" value="Glutaredoxin"/>
    <property type="match status" value="1"/>
</dbReference>
<evidence type="ECO:0000256" key="3">
    <source>
        <dbReference type="ARBA" id="ARBA00023157"/>
    </source>
</evidence>
<evidence type="ECO:0000256" key="4">
    <source>
        <dbReference type="ARBA" id="ARBA00023284"/>
    </source>
</evidence>
<dbReference type="NCBIfam" id="TIGR00385">
    <property type="entry name" value="dsbE"/>
    <property type="match status" value="1"/>
</dbReference>
<dbReference type="EMBL" id="VOQQ01000001">
    <property type="protein sequence ID" value="TXC64816.1"/>
    <property type="molecule type" value="Genomic_DNA"/>
</dbReference>
<feature type="domain" description="Thioredoxin" evidence="6">
    <location>
        <begin position="37"/>
        <end position="177"/>
    </location>
</feature>
<organism evidence="7 8">
    <name type="scientific">Allosphingosinicella ginsenosidimutans</name>
    <dbReference type="NCBI Taxonomy" id="1176539"/>
    <lineage>
        <taxon>Bacteria</taxon>
        <taxon>Pseudomonadati</taxon>
        <taxon>Pseudomonadota</taxon>
        <taxon>Alphaproteobacteria</taxon>
        <taxon>Sphingomonadales</taxon>
        <taxon>Sphingomonadaceae</taxon>
        <taxon>Allosphingosinicella</taxon>
    </lineage>
</organism>
<keyword evidence="4" id="KW-0676">Redox-active center</keyword>
<keyword evidence="8" id="KW-1185">Reference proteome</keyword>
<keyword evidence="2" id="KW-0201">Cytochrome c-type biogenesis</keyword>
<evidence type="ECO:0000256" key="5">
    <source>
        <dbReference type="SAM" id="Phobius"/>
    </source>
</evidence>
<dbReference type="Pfam" id="PF00578">
    <property type="entry name" value="AhpC-TSA"/>
    <property type="match status" value="1"/>
</dbReference>
<evidence type="ECO:0000259" key="6">
    <source>
        <dbReference type="PROSITE" id="PS51352"/>
    </source>
</evidence>
<feature type="transmembrane region" description="Helical" evidence="5">
    <location>
        <begin position="6"/>
        <end position="27"/>
    </location>
</feature>
<dbReference type="GO" id="GO:0030288">
    <property type="term" value="C:outer membrane-bounded periplasmic space"/>
    <property type="evidence" value="ECO:0007669"/>
    <property type="project" value="InterPro"/>
</dbReference>
<evidence type="ECO:0000256" key="1">
    <source>
        <dbReference type="ARBA" id="ARBA00004196"/>
    </source>
</evidence>
<keyword evidence="5" id="KW-1133">Transmembrane helix</keyword>
<dbReference type="RefSeq" id="WP_147044240.1">
    <property type="nucleotide sequence ID" value="NZ_BAABIR010000001.1"/>
</dbReference>
<dbReference type="SUPFAM" id="SSF52833">
    <property type="entry name" value="Thioredoxin-like"/>
    <property type="match status" value="1"/>
</dbReference>
<keyword evidence="5" id="KW-0472">Membrane</keyword>
<dbReference type="InterPro" id="IPR004799">
    <property type="entry name" value="Periplasmic_diS_OxRdtase_DsbE"/>
</dbReference>
<dbReference type="PROSITE" id="PS51352">
    <property type="entry name" value="THIOREDOXIN_2"/>
    <property type="match status" value="1"/>
</dbReference>
<dbReference type="GO" id="GO:0017004">
    <property type="term" value="P:cytochrome complex assembly"/>
    <property type="evidence" value="ECO:0007669"/>
    <property type="project" value="UniProtKB-KW"/>
</dbReference>
<dbReference type="InterPro" id="IPR000866">
    <property type="entry name" value="AhpC/TSA"/>
</dbReference>
<name>A0A5C6TYT3_9SPHN</name>
<reference evidence="7 8" key="1">
    <citation type="journal article" date="2015" name="J. Microbiol.">
        <title>Sphingosinicella ginsenosidimutans sp. nov., with ginsenoside converting activity.</title>
        <authorList>
            <person name="Kim J.K."/>
            <person name="Kang M.S."/>
            <person name="Park S.C."/>
            <person name="Kim K.M."/>
            <person name="Choi K."/>
            <person name="Yoon M.H."/>
            <person name="Im W.T."/>
        </authorList>
    </citation>
    <scope>NUCLEOTIDE SEQUENCE [LARGE SCALE GENOMIC DNA]</scope>
    <source>
        <strain evidence="7 8">BS-11</strain>
    </source>
</reference>
<comment type="subcellular location">
    <subcellularLocation>
        <location evidence="1">Cell envelope</location>
    </subcellularLocation>
</comment>
<dbReference type="Proteomes" id="UP000321249">
    <property type="component" value="Unassembled WGS sequence"/>
</dbReference>
<sequence length="177" mass="19406">MRRLRIILWIPVLVVGLLFIVLAVGLYRPDDHQIQSAMIGKDVPEFSLAAALDGRPGLSSRNLRDGQPHLVNIFASWCIPCRTEAVQLAELSRRGIPIDGIAVRDRPQDLAAFLDQYGDPFRAIGADNDRRVQLSLGSAGVPETFIVDGRGVIRHQHIGAIMDSDIPAIVAAWEAAR</sequence>
<evidence type="ECO:0000313" key="7">
    <source>
        <dbReference type="EMBL" id="TXC64816.1"/>
    </source>
</evidence>
<dbReference type="OrthoDB" id="9799347at2"/>
<protein>
    <submittedName>
        <fullName evidence="7">DsbE family thiol:disulfide interchange protein</fullName>
    </submittedName>
</protein>
<gene>
    <name evidence="7" type="ORF">FRZ32_14900</name>
</gene>
<evidence type="ECO:0000256" key="2">
    <source>
        <dbReference type="ARBA" id="ARBA00022748"/>
    </source>
</evidence>
<comment type="caution">
    <text evidence="7">The sequence shown here is derived from an EMBL/GenBank/DDBJ whole genome shotgun (WGS) entry which is preliminary data.</text>
</comment>
<accession>A0A5C6TYT3</accession>
<dbReference type="InterPro" id="IPR013766">
    <property type="entry name" value="Thioredoxin_domain"/>
</dbReference>
<evidence type="ECO:0000313" key="8">
    <source>
        <dbReference type="Proteomes" id="UP000321249"/>
    </source>
</evidence>
<proteinExistence type="predicted"/>
<dbReference type="AlphaFoldDB" id="A0A5C6TYT3"/>
<dbReference type="GO" id="GO:0016209">
    <property type="term" value="F:antioxidant activity"/>
    <property type="evidence" value="ECO:0007669"/>
    <property type="project" value="InterPro"/>
</dbReference>
<dbReference type="PANTHER" id="PTHR42852">
    <property type="entry name" value="THIOL:DISULFIDE INTERCHANGE PROTEIN DSBE"/>
    <property type="match status" value="1"/>
</dbReference>
<keyword evidence="3" id="KW-1015">Disulfide bond</keyword>
<dbReference type="InterPro" id="IPR036249">
    <property type="entry name" value="Thioredoxin-like_sf"/>
</dbReference>
<dbReference type="PANTHER" id="PTHR42852:SF6">
    <property type="entry name" value="THIOL:DISULFIDE INTERCHANGE PROTEIN DSBE"/>
    <property type="match status" value="1"/>
</dbReference>
<keyword evidence="5" id="KW-0812">Transmembrane</keyword>
<dbReference type="InterPro" id="IPR050553">
    <property type="entry name" value="Thioredoxin_ResA/DsbE_sf"/>
</dbReference>
<dbReference type="GO" id="GO:0015036">
    <property type="term" value="F:disulfide oxidoreductase activity"/>
    <property type="evidence" value="ECO:0007669"/>
    <property type="project" value="InterPro"/>
</dbReference>